<keyword evidence="6 10" id="KW-0479">Metal-binding</keyword>
<comment type="caution">
    <text evidence="14">The sequence shown here is derived from an EMBL/GenBank/DDBJ whole genome shotgun (WGS) entry which is preliminary data.</text>
</comment>
<dbReference type="Proteomes" id="UP001642260">
    <property type="component" value="Unassembled WGS sequence"/>
</dbReference>
<dbReference type="FunFam" id="1.10.630.10:FF:000016">
    <property type="entry name" value="Cytochrome P450 78A5"/>
    <property type="match status" value="1"/>
</dbReference>
<keyword evidence="5 10" id="KW-0349">Heme</keyword>
<dbReference type="GO" id="GO:0046872">
    <property type="term" value="F:metal ion binding"/>
    <property type="evidence" value="ECO:0007669"/>
    <property type="project" value="UniProtKB-KW"/>
</dbReference>
<evidence type="ECO:0000256" key="3">
    <source>
        <dbReference type="ARBA" id="ARBA00022473"/>
    </source>
</evidence>
<dbReference type="SUPFAM" id="SSF48264">
    <property type="entry name" value="Cytochrome P450"/>
    <property type="match status" value="1"/>
</dbReference>
<dbReference type="PRINTS" id="PR00385">
    <property type="entry name" value="P450"/>
</dbReference>
<dbReference type="GO" id="GO:0048608">
    <property type="term" value="P:reproductive structure development"/>
    <property type="evidence" value="ECO:0007669"/>
    <property type="project" value="UniProtKB-ARBA"/>
</dbReference>
<reference evidence="14 15" key="1">
    <citation type="submission" date="2022-03" db="EMBL/GenBank/DDBJ databases">
        <authorList>
            <person name="Macdonald S."/>
            <person name="Ahmed S."/>
            <person name="Newling K."/>
        </authorList>
    </citation>
    <scope>NUCLEOTIDE SEQUENCE [LARGE SCALE GENOMIC DNA]</scope>
</reference>
<evidence type="ECO:0000256" key="1">
    <source>
        <dbReference type="ARBA" id="ARBA00001971"/>
    </source>
</evidence>
<evidence type="ECO:0000256" key="9">
    <source>
        <dbReference type="ARBA" id="ARBA00023033"/>
    </source>
</evidence>
<dbReference type="InterPro" id="IPR036396">
    <property type="entry name" value="Cyt_P450_sf"/>
</dbReference>
<dbReference type="Gene3D" id="1.10.630.10">
    <property type="entry name" value="Cytochrome P450"/>
    <property type="match status" value="1"/>
</dbReference>
<comment type="cofactor">
    <cofactor evidence="1 10">
        <name>heme</name>
        <dbReference type="ChEBI" id="CHEBI:30413"/>
    </cofactor>
</comment>
<protein>
    <recommendedName>
        <fullName evidence="16">Cytochrome P450</fullName>
    </recommendedName>
</protein>
<evidence type="ECO:0000256" key="8">
    <source>
        <dbReference type="ARBA" id="ARBA00023004"/>
    </source>
</evidence>
<dbReference type="InterPro" id="IPR002401">
    <property type="entry name" value="Cyt_P450_E_grp-I"/>
</dbReference>
<keyword evidence="12" id="KW-1133">Transmembrane helix</keyword>
<dbReference type="GO" id="GO:0004497">
    <property type="term" value="F:monooxygenase activity"/>
    <property type="evidence" value="ECO:0007669"/>
    <property type="project" value="UniProtKB-KW"/>
</dbReference>
<dbReference type="EMBL" id="CAKOAT010126488">
    <property type="protein sequence ID" value="CAH8334867.1"/>
    <property type="molecule type" value="Genomic_DNA"/>
</dbReference>
<name>A0ABC8JNJ7_ERUVS</name>
<evidence type="ECO:0000256" key="2">
    <source>
        <dbReference type="ARBA" id="ARBA00010617"/>
    </source>
</evidence>
<dbReference type="PROSITE" id="PS00086">
    <property type="entry name" value="CYTOCHROME_P450"/>
    <property type="match status" value="1"/>
</dbReference>
<organism evidence="14 15">
    <name type="scientific">Eruca vesicaria subsp. sativa</name>
    <name type="common">Garden rocket</name>
    <name type="synonym">Eruca sativa</name>
    <dbReference type="NCBI Taxonomy" id="29727"/>
    <lineage>
        <taxon>Eukaryota</taxon>
        <taxon>Viridiplantae</taxon>
        <taxon>Streptophyta</taxon>
        <taxon>Embryophyta</taxon>
        <taxon>Tracheophyta</taxon>
        <taxon>Spermatophyta</taxon>
        <taxon>Magnoliopsida</taxon>
        <taxon>eudicotyledons</taxon>
        <taxon>Gunneridae</taxon>
        <taxon>Pentapetalae</taxon>
        <taxon>rosids</taxon>
        <taxon>malvids</taxon>
        <taxon>Brassicales</taxon>
        <taxon>Brassicaceae</taxon>
        <taxon>Brassiceae</taxon>
        <taxon>Eruca</taxon>
    </lineage>
</organism>
<dbReference type="AlphaFoldDB" id="A0ABC8JNJ7"/>
<dbReference type="InterPro" id="IPR017972">
    <property type="entry name" value="Cyt_P450_CS"/>
</dbReference>
<keyword evidence="12" id="KW-0812">Transmembrane</keyword>
<evidence type="ECO:0000313" key="15">
    <source>
        <dbReference type="Proteomes" id="UP001642260"/>
    </source>
</evidence>
<evidence type="ECO:0000256" key="11">
    <source>
        <dbReference type="RuleBase" id="RU000461"/>
    </source>
</evidence>
<keyword evidence="7 11" id="KW-0560">Oxidoreductase</keyword>
<sequence length="508" mass="57037">MAIDTTLSFAFPFLNLDLCFSIVVFISLFVFWLTPGGFAWALYKARFHTLQESKTLPAIPGPSGLPIIGLLLAFVNNALTHRILANLANSCKAKALMAFSVGSTRFVITSEPGTAKELLNSSAFADRPVKESAYELLFHRAMGFAPFGDYWRELRRISSTHLFSPKRISSFGESRRKIGETMVGEIKNAMASYGEVHIKRILHFGSLNNVMSSVFGKTYDFNDGSIVNSKEVNELEYLVSEGYELLGIFNWSDHFPGMRWLDLQGVRRRCRSLVSKVNVFVRNIIDEHKSKRSLHESSNDDDFVDEMIFRGTDTVAILLEWILARMILHPDIQAKAQAEIDAIEGETGRQVTDSDLSKLPYIRAIVKETLRMHPPGPLLSWARLSIHDTQIGTHFIPAGTTAMVNMWAITHDEKVWPEAHEYKPERFLGAQESDNFPIMGSDLRLAPFGAGRRVCPGKSMGIATVELWLAQLLGSFKWVPCGEVDLSETLKLSLEMKNSLVCKVIPRF</sequence>
<evidence type="ECO:0000256" key="4">
    <source>
        <dbReference type="ARBA" id="ARBA00022604"/>
    </source>
</evidence>
<keyword evidence="9 11" id="KW-0503">Monooxygenase</keyword>
<gene>
    <name evidence="13" type="ORF">ERUC_LOCUS13416</name>
    <name evidence="14" type="ORF">ERUC_LOCUS13418</name>
</gene>
<feature type="transmembrane region" description="Helical" evidence="12">
    <location>
        <begin position="20"/>
        <end position="43"/>
    </location>
</feature>
<evidence type="ECO:0000256" key="12">
    <source>
        <dbReference type="SAM" id="Phobius"/>
    </source>
</evidence>
<feature type="binding site" description="axial binding residue" evidence="10">
    <location>
        <position position="455"/>
    </location>
    <ligand>
        <name>heme</name>
        <dbReference type="ChEBI" id="CHEBI:30413"/>
    </ligand>
    <ligandPart>
        <name>Fe</name>
        <dbReference type="ChEBI" id="CHEBI:18248"/>
    </ligandPart>
</feature>
<dbReference type="InterPro" id="IPR001128">
    <property type="entry name" value="Cyt_P450"/>
</dbReference>
<dbReference type="PANTHER" id="PTHR47946:SF14">
    <property type="entry name" value="CYTOCHROME P450 FAMILY PROTEIN"/>
    <property type="match status" value="1"/>
</dbReference>
<evidence type="ECO:0000313" key="14">
    <source>
        <dbReference type="EMBL" id="CAH8334872.1"/>
    </source>
</evidence>
<proteinExistence type="inferred from homology"/>
<evidence type="ECO:0000256" key="5">
    <source>
        <dbReference type="ARBA" id="ARBA00022617"/>
    </source>
</evidence>
<accession>A0ABC8JNJ7</accession>
<dbReference type="InterPro" id="IPR051996">
    <property type="entry name" value="Cytochrome_P450_78A"/>
</dbReference>
<evidence type="ECO:0008006" key="16">
    <source>
        <dbReference type="Google" id="ProtNLM"/>
    </source>
</evidence>
<feature type="transmembrane region" description="Helical" evidence="12">
    <location>
        <begin position="55"/>
        <end position="75"/>
    </location>
</feature>
<evidence type="ECO:0000313" key="13">
    <source>
        <dbReference type="EMBL" id="CAH8334867.1"/>
    </source>
</evidence>
<keyword evidence="4" id="KW-0341">Growth regulation</keyword>
<dbReference type="CDD" id="cd11076">
    <property type="entry name" value="CYP78"/>
    <property type="match status" value="1"/>
</dbReference>
<keyword evidence="12" id="KW-0472">Membrane</keyword>
<evidence type="ECO:0000256" key="10">
    <source>
        <dbReference type="PIRSR" id="PIRSR602401-1"/>
    </source>
</evidence>
<evidence type="ECO:0000256" key="6">
    <source>
        <dbReference type="ARBA" id="ARBA00022723"/>
    </source>
</evidence>
<keyword evidence="3" id="KW-0217">Developmental protein</keyword>
<dbReference type="PANTHER" id="PTHR47946">
    <property type="entry name" value="CYTOCHROME P450 78A7-RELATED"/>
    <property type="match status" value="1"/>
</dbReference>
<dbReference type="Pfam" id="PF00067">
    <property type="entry name" value="p450"/>
    <property type="match status" value="1"/>
</dbReference>
<dbReference type="EMBL" id="CAKOAT010126488">
    <property type="protein sequence ID" value="CAH8334872.1"/>
    <property type="molecule type" value="Genomic_DNA"/>
</dbReference>
<dbReference type="PRINTS" id="PR00463">
    <property type="entry name" value="EP450I"/>
</dbReference>
<evidence type="ECO:0000256" key="7">
    <source>
        <dbReference type="ARBA" id="ARBA00023002"/>
    </source>
</evidence>
<keyword evidence="15" id="KW-1185">Reference proteome</keyword>
<keyword evidence="8 10" id="KW-0408">Iron</keyword>
<comment type="similarity">
    <text evidence="2 11">Belongs to the cytochrome P450 family.</text>
</comment>